<dbReference type="OrthoDB" id="5193947at2"/>
<evidence type="ECO:0000256" key="9">
    <source>
        <dbReference type="PIRSR" id="PIRSR500134-2"/>
    </source>
</evidence>
<protein>
    <recommendedName>
        <fullName evidence="3 7">UDP-glucose 6-dehydrogenase</fullName>
        <ecNumber evidence="3 7">1.1.1.22</ecNumber>
    </recommendedName>
</protein>
<gene>
    <name evidence="12" type="ORF">B0I29_11887</name>
</gene>
<dbReference type="InterPro" id="IPR014026">
    <property type="entry name" value="UDP-Glc/GDP-Man_DH_dimer"/>
</dbReference>
<dbReference type="GO" id="GO:0006065">
    <property type="term" value="P:UDP-glucuronate biosynthetic process"/>
    <property type="evidence" value="ECO:0007669"/>
    <property type="project" value="UniProtKB-UniPathway"/>
</dbReference>
<dbReference type="AlphaFoldDB" id="A0A327Z3Z9"/>
<evidence type="ECO:0000256" key="10">
    <source>
        <dbReference type="PIRSR" id="PIRSR500134-3"/>
    </source>
</evidence>
<evidence type="ECO:0000313" key="13">
    <source>
        <dbReference type="Proteomes" id="UP000249341"/>
    </source>
</evidence>
<keyword evidence="4 7" id="KW-0560">Oxidoreductase</keyword>
<feature type="binding site" evidence="10">
    <location>
        <position position="165"/>
    </location>
    <ligand>
        <name>NAD(+)</name>
        <dbReference type="ChEBI" id="CHEBI:57540"/>
    </ligand>
</feature>
<evidence type="ECO:0000259" key="11">
    <source>
        <dbReference type="SMART" id="SM00984"/>
    </source>
</evidence>
<feature type="domain" description="UDP-glucose/GDP-mannose dehydrogenase C-terminal" evidence="11">
    <location>
        <begin position="341"/>
        <end position="444"/>
    </location>
</feature>
<dbReference type="SUPFAM" id="SSF48179">
    <property type="entry name" value="6-phosphogluconate dehydrogenase C-terminal domain-like"/>
    <property type="match status" value="1"/>
</dbReference>
<reference evidence="12 13" key="1">
    <citation type="submission" date="2018-06" db="EMBL/GenBank/DDBJ databases">
        <title>Genomic Encyclopedia of Type Strains, Phase III (KMG-III): the genomes of soil and plant-associated and newly described type strains.</title>
        <authorList>
            <person name="Whitman W."/>
        </authorList>
    </citation>
    <scope>NUCLEOTIDE SEQUENCE [LARGE SCALE GENOMIC DNA]</scope>
    <source>
        <strain evidence="12 13">CGMCC 4.7090</strain>
    </source>
</reference>
<dbReference type="GO" id="GO:0003979">
    <property type="term" value="F:UDP-glucose 6-dehydrogenase activity"/>
    <property type="evidence" value="ECO:0007669"/>
    <property type="project" value="UniProtKB-EC"/>
</dbReference>
<feature type="binding site" evidence="10">
    <location>
        <position position="355"/>
    </location>
    <ligand>
        <name>NAD(+)</name>
        <dbReference type="ChEBI" id="CHEBI:57540"/>
    </ligand>
</feature>
<feature type="binding site" evidence="10">
    <location>
        <position position="120"/>
    </location>
    <ligand>
        <name>NAD(+)</name>
        <dbReference type="ChEBI" id="CHEBI:57540"/>
    </ligand>
</feature>
<sequence length="459" mass="49954">MKVCVVGTGYVGLTTGVSLAFLGHEVTCVDLDQAKVDMLTAGRCPIYEPGMEDLLAEAAQNLTFTTSYADGVPGADVVFVAVQTPSAADGSPDLRYLRSAAESVAQALDHDFTVVVNKSTVPIGSGNWVDAILRDSFKQRQKEQGENRPEGTEFAVASNPEFLREGNAIADTLYPDRIVIGSDNPRSLEVLNRLYRPIINQTFTPPTFLSRPEDVNAVPLVSTDLASAELIKYAANAFLALKISYANEIGQLAAKVGADITEVARGMGLDQRIGSRFLQPGVGWGGSCFGKDTKALIATASEYNLEMPIVKAARDVNQRQRAIAVERLQDELRILKGRKIGLLGLAFKPNTDDLRDAPALDIANSLLARGARVKLHDPVATDRFRVEQPELAPYLSPTIDELFADCDAVVLVTEWAQYLELDWSKFVGLMRSPILLDGRHVLDADRMRRLGYKYLAVAG</sequence>
<dbReference type="PANTHER" id="PTHR43750:SF3">
    <property type="entry name" value="UDP-GLUCOSE 6-DEHYDROGENASE TUAD"/>
    <property type="match status" value="1"/>
</dbReference>
<accession>A0A327Z3Z9</accession>
<dbReference type="Gene3D" id="1.20.5.100">
    <property type="entry name" value="Cytochrome c1, transmembrane anchor, C-terminal"/>
    <property type="match status" value="1"/>
</dbReference>
<comment type="catalytic activity">
    <reaction evidence="6 7">
        <text>UDP-alpha-D-glucose + 2 NAD(+) + H2O = UDP-alpha-D-glucuronate + 2 NADH + 3 H(+)</text>
        <dbReference type="Rhea" id="RHEA:23596"/>
        <dbReference type="ChEBI" id="CHEBI:15377"/>
        <dbReference type="ChEBI" id="CHEBI:15378"/>
        <dbReference type="ChEBI" id="CHEBI:57540"/>
        <dbReference type="ChEBI" id="CHEBI:57945"/>
        <dbReference type="ChEBI" id="CHEBI:58052"/>
        <dbReference type="ChEBI" id="CHEBI:58885"/>
        <dbReference type="EC" id="1.1.1.22"/>
    </reaction>
</comment>
<feature type="active site" description="Nucleophile" evidence="8">
    <location>
        <position position="288"/>
    </location>
</feature>
<dbReference type="InterPro" id="IPR014027">
    <property type="entry name" value="UDP-Glc/GDP-Man_DH_C"/>
</dbReference>
<dbReference type="Pfam" id="PF00984">
    <property type="entry name" value="UDPG_MGDP_dh"/>
    <property type="match status" value="1"/>
</dbReference>
<dbReference type="RefSeq" id="WP_111652990.1">
    <property type="nucleotide sequence ID" value="NZ_JACHWI010000003.1"/>
</dbReference>
<dbReference type="GO" id="GO:0000271">
    <property type="term" value="P:polysaccharide biosynthetic process"/>
    <property type="evidence" value="ECO:0007669"/>
    <property type="project" value="InterPro"/>
</dbReference>
<feature type="binding site" evidence="10">
    <location>
        <position position="291"/>
    </location>
    <ligand>
        <name>NAD(+)</name>
        <dbReference type="ChEBI" id="CHEBI:57540"/>
    </ligand>
</feature>
<dbReference type="EC" id="1.1.1.22" evidence="3 7"/>
<evidence type="ECO:0000256" key="4">
    <source>
        <dbReference type="ARBA" id="ARBA00023002"/>
    </source>
</evidence>
<dbReference type="InterPro" id="IPR036291">
    <property type="entry name" value="NAD(P)-bd_dom_sf"/>
</dbReference>
<dbReference type="PIRSF" id="PIRSF000124">
    <property type="entry name" value="UDPglc_GDPman_dh"/>
    <property type="match status" value="1"/>
</dbReference>
<feature type="binding site" evidence="9">
    <location>
        <begin position="277"/>
        <end position="281"/>
    </location>
    <ligand>
        <name>substrate</name>
    </ligand>
</feature>
<keyword evidence="5 7" id="KW-0520">NAD</keyword>
<name>A0A327Z3Z9_9ACTN</name>
<dbReference type="InterPro" id="IPR001732">
    <property type="entry name" value="UDP-Glc/GDP-Man_DH_N"/>
</dbReference>
<comment type="pathway">
    <text evidence="1">Nucleotide-sugar biosynthesis; UDP-alpha-D-glucuronate biosynthesis; UDP-alpha-D-glucuronate from UDP-alpha-D-glucose: step 1/1.</text>
</comment>
<dbReference type="InterPro" id="IPR028357">
    <property type="entry name" value="UDPglc_DH_bac"/>
</dbReference>
<feature type="binding site" evidence="10">
    <location>
        <position position="84"/>
    </location>
    <ligand>
        <name>NAD(+)</name>
        <dbReference type="ChEBI" id="CHEBI:57540"/>
    </ligand>
</feature>
<evidence type="ECO:0000256" key="2">
    <source>
        <dbReference type="ARBA" id="ARBA00006601"/>
    </source>
</evidence>
<evidence type="ECO:0000256" key="7">
    <source>
        <dbReference type="PIRNR" id="PIRNR000124"/>
    </source>
</evidence>
<evidence type="ECO:0000256" key="8">
    <source>
        <dbReference type="PIRSR" id="PIRSR500134-1"/>
    </source>
</evidence>
<dbReference type="Proteomes" id="UP000249341">
    <property type="component" value="Unassembled WGS sequence"/>
</dbReference>
<feature type="binding site" evidence="9">
    <location>
        <begin position="162"/>
        <end position="165"/>
    </location>
    <ligand>
        <name>substrate</name>
    </ligand>
</feature>
<dbReference type="InterPro" id="IPR036220">
    <property type="entry name" value="UDP-Glc/GDP-Man_DH_C_sf"/>
</dbReference>
<dbReference type="SUPFAM" id="SSF52413">
    <property type="entry name" value="UDP-glucose/GDP-mannose dehydrogenase C-terminal domain"/>
    <property type="match status" value="1"/>
</dbReference>
<evidence type="ECO:0000256" key="6">
    <source>
        <dbReference type="ARBA" id="ARBA00047473"/>
    </source>
</evidence>
<dbReference type="Pfam" id="PF03720">
    <property type="entry name" value="UDPG_MGDP_dh_C"/>
    <property type="match status" value="1"/>
</dbReference>
<comment type="caution">
    <text evidence="12">The sequence shown here is derived from an EMBL/GenBank/DDBJ whole genome shotgun (WGS) entry which is preliminary data.</text>
</comment>
<comment type="similarity">
    <text evidence="2 7">Belongs to the UDP-glucose/GDP-mannose dehydrogenase family.</text>
</comment>
<feature type="binding site" evidence="10">
    <location>
        <position position="35"/>
    </location>
    <ligand>
        <name>NAD(+)</name>
        <dbReference type="ChEBI" id="CHEBI:57540"/>
    </ligand>
</feature>
<feature type="binding site" evidence="9">
    <location>
        <position position="348"/>
    </location>
    <ligand>
        <name>substrate</name>
    </ligand>
</feature>
<feature type="binding site" evidence="10">
    <location>
        <position position="30"/>
    </location>
    <ligand>
        <name>NAD(+)</name>
        <dbReference type="ChEBI" id="CHEBI:57540"/>
    </ligand>
</feature>
<feature type="binding site" evidence="9">
    <location>
        <position position="285"/>
    </location>
    <ligand>
        <name>substrate</name>
    </ligand>
</feature>
<dbReference type="PANTHER" id="PTHR43750">
    <property type="entry name" value="UDP-GLUCOSE 6-DEHYDROGENASE TUAD"/>
    <property type="match status" value="1"/>
</dbReference>
<evidence type="ECO:0000256" key="1">
    <source>
        <dbReference type="ARBA" id="ARBA00004701"/>
    </source>
</evidence>
<dbReference type="UniPathway" id="UPA00038">
    <property type="reaction ID" value="UER00491"/>
</dbReference>
<evidence type="ECO:0000256" key="5">
    <source>
        <dbReference type="ARBA" id="ARBA00023027"/>
    </source>
</evidence>
<dbReference type="EMBL" id="QLMJ01000018">
    <property type="protein sequence ID" value="RAK29295.1"/>
    <property type="molecule type" value="Genomic_DNA"/>
</dbReference>
<dbReference type="InterPro" id="IPR008927">
    <property type="entry name" value="6-PGluconate_DH-like_C_sf"/>
</dbReference>
<dbReference type="NCBIfam" id="TIGR03026">
    <property type="entry name" value="NDP-sugDHase"/>
    <property type="match status" value="1"/>
</dbReference>
<dbReference type="Pfam" id="PF03721">
    <property type="entry name" value="UDPG_MGDP_dh_N"/>
    <property type="match status" value="1"/>
</dbReference>
<dbReference type="SMART" id="SM00984">
    <property type="entry name" value="UDPG_MGDP_dh_C"/>
    <property type="match status" value="1"/>
</dbReference>
<evidence type="ECO:0000256" key="3">
    <source>
        <dbReference type="ARBA" id="ARBA00012954"/>
    </source>
</evidence>
<dbReference type="PIRSF" id="PIRSF500134">
    <property type="entry name" value="UDPglc_DH_bac"/>
    <property type="match status" value="1"/>
</dbReference>
<keyword evidence="13" id="KW-1185">Reference proteome</keyword>
<dbReference type="Gene3D" id="3.40.50.720">
    <property type="entry name" value="NAD(P)-binding Rossmann-like Domain"/>
    <property type="match status" value="2"/>
</dbReference>
<dbReference type="GO" id="GO:0051287">
    <property type="term" value="F:NAD binding"/>
    <property type="evidence" value="ECO:0007669"/>
    <property type="project" value="InterPro"/>
</dbReference>
<feature type="binding site" evidence="9">
    <location>
        <position position="232"/>
    </location>
    <ligand>
        <name>substrate</name>
    </ligand>
</feature>
<organism evidence="12 13">
    <name type="scientific">Actinoplanes lutulentus</name>
    <dbReference type="NCBI Taxonomy" id="1287878"/>
    <lineage>
        <taxon>Bacteria</taxon>
        <taxon>Bacillati</taxon>
        <taxon>Actinomycetota</taxon>
        <taxon>Actinomycetes</taxon>
        <taxon>Micromonosporales</taxon>
        <taxon>Micromonosporaceae</taxon>
        <taxon>Actinoplanes</taxon>
    </lineage>
</organism>
<dbReference type="SUPFAM" id="SSF51735">
    <property type="entry name" value="NAD(P)-binding Rossmann-fold domains"/>
    <property type="match status" value="1"/>
</dbReference>
<proteinExistence type="inferred from homology"/>
<evidence type="ECO:0000313" key="12">
    <source>
        <dbReference type="EMBL" id="RAK29295.1"/>
    </source>
</evidence>
<dbReference type="InterPro" id="IPR017476">
    <property type="entry name" value="UDP-Glc/GDP-Man"/>
</dbReference>